<evidence type="ECO:0000313" key="3">
    <source>
        <dbReference type="Proteomes" id="UP000594008"/>
    </source>
</evidence>
<feature type="region of interest" description="Disordered" evidence="1">
    <location>
        <begin position="55"/>
        <end position="96"/>
    </location>
</feature>
<dbReference type="Gene3D" id="3.40.50.720">
    <property type="entry name" value="NAD(P)-binding Rossmann-like Domain"/>
    <property type="match status" value="1"/>
</dbReference>
<dbReference type="Pfam" id="PF13561">
    <property type="entry name" value="adh_short_C2"/>
    <property type="match status" value="1"/>
</dbReference>
<reference evidence="2 3" key="1">
    <citation type="submission" date="2020-10" db="EMBL/GenBank/DDBJ databases">
        <title>Streptomyces chromofuscus complate genome analysis.</title>
        <authorList>
            <person name="Anwar N."/>
        </authorList>
    </citation>
    <scope>NUCLEOTIDE SEQUENCE [LARGE SCALE GENOMIC DNA]</scope>
    <source>
        <strain evidence="2 3">DSM 40273</strain>
    </source>
</reference>
<dbReference type="SUPFAM" id="SSF51735">
    <property type="entry name" value="NAD(P)-binding Rossmann-fold domains"/>
    <property type="match status" value="1"/>
</dbReference>
<name>A0A7M2T4K5_STRCW</name>
<dbReference type="PRINTS" id="PR00081">
    <property type="entry name" value="GDHRDH"/>
</dbReference>
<dbReference type="InterPro" id="IPR036291">
    <property type="entry name" value="NAD(P)-bd_dom_sf"/>
</dbReference>
<accession>A0A7M2T4K5</accession>
<dbReference type="AlphaFoldDB" id="A0A7M2T4K5"/>
<proteinExistence type="predicted"/>
<feature type="compositionally biased region" description="Basic residues" evidence="1">
    <location>
        <begin position="65"/>
        <end position="79"/>
    </location>
</feature>
<dbReference type="InterPro" id="IPR002347">
    <property type="entry name" value="SDR_fam"/>
</dbReference>
<keyword evidence="3" id="KW-1185">Reference proteome</keyword>
<organism evidence="2 3">
    <name type="scientific">Streptomyces chromofuscus</name>
    <dbReference type="NCBI Taxonomy" id="42881"/>
    <lineage>
        <taxon>Bacteria</taxon>
        <taxon>Bacillati</taxon>
        <taxon>Actinomycetota</taxon>
        <taxon>Actinomycetes</taxon>
        <taxon>Kitasatosporales</taxon>
        <taxon>Streptomycetaceae</taxon>
        <taxon>Streptomyces</taxon>
    </lineage>
</organism>
<dbReference type="Proteomes" id="UP000594008">
    <property type="component" value="Chromosome"/>
</dbReference>
<protein>
    <submittedName>
        <fullName evidence="2">SDR family oxidoreductase</fullName>
    </submittedName>
</protein>
<evidence type="ECO:0000256" key="1">
    <source>
        <dbReference type="SAM" id="MobiDB-lite"/>
    </source>
</evidence>
<dbReference type="EMBL" id="CP063374">
    <property type="protein sequence ID" value="QOV43522.1"/>
    <property type="molecule type" value="Genomic_DNA"/>
</dbReference>
<evidence type="ECO:0000313" key="2">
    <source>
        <dbReference type="EMBL" id="QOV43522.1"/>
    </source>
</evidence>
<dbReference type="KEGG" id="schf:IPT68_27940"/>
<sequence>MKEGVRVNALVAGLADTPLPRAFREADPEAAQDLVNRQPSGRASTEEETAAFTSFLLGDESPVRQRSRPRRRRGAHRRLLTYLPDPGHPALGGASTKGSRLGVDPCCRRCSLRAGVRRCRKRLRDVLAVIGRRGGRPGKDAARVAGSAGDLVGAFHAPGVGAARPRSACARPCPTPARGLARPVSVRPRCAYVSLARCLASPDACSRGPGGRRANKWTPSWTVCPILLSVRRALLSAGVRPILRVDCS</sequence>
<gene>
    <name evidence="2" type="ORF">IPT68_27940</name>
</gene>